<comment type="catalytic activity">
    <reaction evidence="9">
        <text>N(6)-acetyl-L-lysyl-[protein] + NAD(+) + H2O = 2''-O-acetyl-ADP-D-ribose + nicotinamide + L-lysyl-[protein]</text>
        <dbReference type="Rhea" id="RHEA:43636"/>
        <dbReference type="Rhea" id="RHEA-COMP:9752"/>
        <dbReference type="Rhea" id="RHEA-COMP:10731"/>
        <dbReference type="ChEBI" id="CHEBI:15377"/>
        <dbReference type="ChEBI" id="CHEBI:17154"/>
        <dbReference type="ChEBI" id="CHEBI:29969"/>
        <dbReference type="ChEBI" id="CHEBI:57540"/>
        <dbReference type="ChEBI" id="CHEBI:61930"/>
        <dbReference type="ChEBI" id="CHEBI:83767"/>
        <dbReference type="EC" id="2.3.1.286"/>
    </reaction>
</comment>
<dbReference type="CDD" id="cd01408">
    <property type="entry name" value="SIRT1"/>
    <property type="match status" value="1"/>
</dbReference>
<keyword evidence="8" id="KW-0496">Mitochondrion</keyword>
<accession>A0ABQ8Q362</accession>
<dbReference type="SUPFAM" id="SSF52467">
    <property type="entry name" value="DHS-like NAD/FAD-binding domain"/>
    <property type="match status" value="1"/>
</dbReference>
<proteinExistence type="inferred from homology"/>
<dbReference type="InterPro" id="IPR026591">
    <property type="entry name" value="Sirtuin_cat_small_dom_sf"/>
</dbReference>
<evidence type="ECO:0000256" key="11">
    <source>
        <dbReference type="SAM" id="MobiDB-lite"/>
    </source>
</evidence>
<comment type="subcellular location">
    <subcellularLocation>
        <location evidence="2">Mitochondrion</location>
    </subcellularLocation>
</comment>
<evidence type="ECO:0000256" key="9">
    <source>
        <dbReference type="PIRNR" id="PIRNR037938"/>
    </source>
</evidence>
<organism evidence="13 14">
    <name type="scientific">Lentinula boryana</name>
    <dbReference type="NCBI Taxonomy" id="40481"/>
    <lineage>
        <taxon>Eukaryota</taxon>
        <taxon>Fungi</taxon>
        <taxon>Dikarya</taxon>
        <taxon>Basidiomycota</taxon>
        <taxon>Agaricomycotina</taxon>
        <taxon>Agaricomycetes</taxon>
        <taxon>Agaricomycetidae</taxon>
        <taxon>Agaricales</taxon>
        <taxon>Marasmiineae</taxon>
        <taxon>Omphalotaceae</taxon>
        <taxon>Lentinula</taxon>
    </lineage>
</organism>
<comment type="similarity">
    <text evidence="3 9">Belongs to the sirtuin family. Class I subfamily.</text>
</comment>
<feature type="binding site" evidence="10">
    <location>
        <position position="148"/>
    </location>
    <ligand>
        <name>Zn(2+)</name>
        <dbReference type="ChEBI" id="CHEBI:29105"/>
    </ligand>
</feature>
<dbReference type="EMBL" id="MU790791">
    <property type="protein sequence ID" value="KAJ3993111.1"/>
    <property type="molecule type" value="Genomic_DNA"/>
</dbReference>
<dbReference type="Proteomes" id="UP001163828">
    <property type="component" value="Unassembled WGS sequence"/>
</dbReference>
<dbReference type="InterPro" id="IPR026590">
    <property type="entry name" value="Ssirtuin_cat_dom"/>
</dbReference>
<dbReference type="InterPro" id="IPR050134">
    <property type="entry name" value="NAD-dep_sirtuin_deacylases"/>
</dbReference>
<sequence length="419" mass="45736">MGPRILESNDLKAISSYIKSGECKNIALMLGAGVSTAAGIPDFRSPGTGLYVGDFIPANLAKLKLPYPEAVFEVNFFRKTPVPFYTLAHELYPGKFRPTLTHAFIRLLSEHSLLSMCFTQNIDTLERRTGVPYDKIIEAHGSFATQRCVKCQTPFDDDKIKDMVVNFADRKVVPRCEKKGCKGLVKPDIVFFGESLPESFSKAPSIIRSADLLIVIGTSLTIYPFASLAMICPNSCPRVLINIDSVGDIGSRPDDVVLLGKCDEVIRELCEELGWEEELMKLWEETAGSTDNDNSAADAGPTTATLPGSKPNRMEDEKLEEEVAKLAEKIRKEMELEEGKNITSATKGPAEPPIEKISTDETTTLVVQSQPATPSTQEVSATAAESISSASTTVLSKARENEEQQPINEAQQGQAEGKL</sequence>
<dbReference type="PANTHER" id="PTHR11085:SF6">
    <property type="entry name" value="NAD-DEPENDENT PROTEIN DEACETYLASE SIRTUIN-2"/>
    <property type="match status" value="1"/>
</dbReference>
<dbReference type="Gene3D" id="3.40.50.1220">
    <property type="entry name" value="TPP-binding domain"/>
    <property type="match status" value="1"/>
</dbReference>
<evidence type="ECO:0000256" key="5">
    <source>
        <dbReference type="ARBA" id="ARBA00022723"/>
    </source>
</evidence>
<evidence type="ECO:0000256" key="2">
    <source>
        <dbReference type="ARBA" id="ARBA00004173"/>
    </source>
</evidence>
<evidence type="ECO:0000256" key="8">
    <source>
        <dbReference type="ARBA" id="ARBA00023128"/>
    </source>
</evidence>
<feature type="compositionally biased region" description="Low complexity" evidence="11">
    <location>
        <begin position="380"/>
        <end position="393"/>
    </location>
</feature>
<evidence type="ECO:0000313" key="14">
    <source>
        <dbReference type="Proteomes" id="UP001163828"/>
    </source>
</evidence>
<evidence type="ECO:0000256" key="3">
    <source>
        <dbReference type="ARBA" id="ARBA00006924"/>
    </source>
</evidence>
<dbReference type="InterPro" id="IPR017328">
    <property type="entry name" value="Sirtuin_class_I"/>
</dbReference>
<dbReference type="Gene3D" id="3.30.1600.10">
    <property type="entry name" value="SIR2/SIRT2 'Small Domain"/>
    <property type="match status" value="1"/>
</dbReference>
<name>A0ABQ8Q362_9AGAR</name>
<evidence type="ECO:0000256" key="6">
    <source>
        <dbReference type="ARBA" id="ARBA00022833"/>
    </source>
</evidence>
<keyword evidence="5 9" id="KW-0479">Metal-binding</keyword>
<reference evidence="13" key="1">
    <citation type="submission" date="2022-08" db="EMBL/GenBank/DDBJ databases">
        <authorList>
            <consortium name="DOE Joint Genome Institute"/>
            <person name="Min B."/>
            <person name="Riley R."/>
            <person name="Sierra-Patev S."/>
            <person name="Naranjo-Ortiz M."/>
            <person name="Looney B."/>
            <person name="Konkel Z."/>
            <person name="Slot J.C."/>
            <person name="Sakamoto Y."/>
            <person name="Steenwyk J.L."/>
            <person name="Rokas A."/>
            <person name="Carro J."/>
            <person name="Camarero S."/>
            <person name="Ferreira P."/>
            <person name="Molpeceres G."/>
            <person name="Ruiz-Duenas F.J."/>
            <person name="Serrano A."/>
            <person name="Henrissat B."/>
            <person name="Drula E."/>
            <person name="Hughes K.W."/>
            <person name="Mata J.L."/>
            <person name="Ishikawa N.K."/>
            <person name="Vargas-Isla R."/>
            <person name="Ushijima S."/>
            <person name="Smith C.A."/>
            <person name="Ahrendt S."/>
            <person name="Andreopoulos W."/>
            <person name="He G."/>
            <person name="Labutti K."/>
            <person name="Lipzen A."/>
            <person name="Ng V."/>
            <person name="Sandor L."/>
            <person name="Barry K."/>
            <person name="Martinez A.T."/>
            <person name="Xiao Y."/>
            <person name="Gibbons J.G."/>
            <person name="Terashima K."/>
            <person name="Hibbett D.S."/>
            <person name="Grigoriev I.V."/>
        </authorList>
    </citation>
    <scope>NUCLEOTIDE SEQUENCE</scope>
    <source>
        <strain evidence="13">TFB10827</strain>
    </source>
</reference>
<keyword evidence="4 9" id="KW-0808">Transferase</keyword>
<evidence type="ECO:0000313" key="13">
    <source>
        <dbReference type="EMBL" id="KAJ3993111.1"/>
    </source>
</evidence>
<dbReference type="PROSITE" id="PS50305">
    <property type="entry name" value="SIRTUIN"/>
    <property type="match status" value="1"/>
</dbReference>
<feature type="binding site" evidence="10">
    <location>
        <position position="181"/>
    </location>
    <ligand>
        <name>Zn(2+)</name>
        <dbReference type="ChEBI" id="CHEBI:29105"/>
    </ligand>
</feature>
<feature type="active site" description="Proton acceptor" evidence="10">
    <location>
        <position position="140"/>
    </location>
</feature>
<feature type="compositionally biased region" description="Polar residues" evidence="11">
    <location>
        <begin position="404"/>
        <end position="419"/>
    </location>
</feature>
<dbReference type="EC" id="2.3.1.286" evidence="9"/>
<dbReference type="PANTHER" id="PTHR11085">
    <property type="entry name" value="NAD-DEPENDENT PROTEIN DEACYLASE SIRTUIN-5, MITOCHONDRIAL-RELATED"/>
    <property type="match status" value="1"/>
</dbReference>
<comment type="caution">
    <text evidence="13">The sequence shown here is derived from an EMBL/GenBank/DDBJ whole genome shotgun (WGS) entry which is preliminary data.</text>
</comment>
<feature type="region of interest" description="Disordered" evidence="11">
    <location>
        <begin position="288"/>
        <end position="320"/>
    </location>
</feature>
<evidence type="ECO:0000256" key="10">
    <source>
        <dbReference type="PROSITE-ProRule" id="PRU00236"/>
    </source>
</evidence>
<dbReference type="PIRSF" id="PIRSF037938">
    <property type="entry name" value="SIR2_euk"/>
    <property type="match status" value="1"/>
</dbReference>
<comment type="cofactor">
    <cofactor evidence="1 9">
        <name>Zn(2+)</name>
        <dbReference type="ChEBI" id="CHEBI:29105"/>
    </cofactor>
</comment>
<evidence type="ECO:0000256" key="1">
    <source>
        <dbReference type="ARBA" id="ARBA00001947"/>
    </source>
</evidence>
<keyword evidence="7 9" id="KW-0520">NAD</keyword>
<dbReference type="InterPro" id="IPR029035">
    <property type="entry name" value="DHS-like_NAD/FAD-binding_dom"/>
</dbReference>
<evidence type="ECO:0000259" key="12">
    <source>
        <dbReference type="PROSITE" id="PS50305"/>
    </source>
</evidence>
<keyword evidence="14" id="KW-1185">Reference proteome</keyword>
<feature type="compositionally biased region" description="Polar residues" evidence="11">
    <location>
        <begin position="360"/>
        <end position="379"/>
    </location>
</feature>
<feature type="binding site" evidence="10">
    <location>
        <position position="176"/>
    </location>
    <ligand>
        <name>Zn(2+)</name>
        <dbReference type="ChEBI" id="CHEBI:29105"/>
    </ligand>
</feature>
<evidence type="ECO:0000256" key="7">
    <source>
        <dbReference type="ARBA" id="ARBA00023027"/>
    </source>
</evidence>
<feature type="binding site" evidence="10">
    <location>
        <position position="151"/>
    </location>
    <ligand>
        <name>Zn(2+)</name>
        <dbReference type="ChEBI" id="CHEBI:29105"/>
    </ligand>
</feature>
<evidence type="ECO:0000256" key="4">
    <source>
        <dbReference type="ARBA" id="ARBA00022679"/>
    </source>
</evidence>
<keyword evidence="6 9" id="KW-0862">Zinc</keyword>
<dbReference type="InterPro" id="IPR003000">
    <property type="entry name" value="Sirtuin"/>
</dbReference>
<dbReference type="Pfam" id="PF02146">
    <property type="entry name" value="SIR2"/>
    <property type="match status" value="1"/>
</dbReference>
<feature type="region of interest" description="Disordered" evidence="11">
    <location>
        <begin position="337"/>
        <end position="419"/>
    </location>
</feature>
<protein>
    <recommendedName>
        <fullName evidence="9">NAD-dependent protein deacetylase</fullName>
        <ecNumber evidence="9">2.3.1.286</ecNumber>
    </recommendedName>
</protein>
<gene>
    <name evidence="13" type="ORF">F5050DRAFT_1849115</name>
</gene>
<feature type="domain" description="Deacetylase sirtuin-type" evidence="12">
    <location>
        <begin position="4"/>
        <end position="276"/>
    </location>
</feature>